<feature type="transmembrane region" description="Helical" evidence="18">
    <location>
        <begin position="65"/>
        <end position="87"/>
    </location>
</feature>
<dbReference type="InterPro" id="IPR036097">
    <property type="entry name" value="HisK_dim/P_sf"/>
</dbReference>
<evidence type="ECO:0000256" key="16">
    <source>
        <dbReference type="ARBA" id="ARBA00023157"/>
    </source>
</evidence>
<keyword evidence="10" id="KW-0418">Kinase</keyword>
<keyword evidence="16" id="KW-1015">Disulfide bond</keyword>
<evidence type="ECO:0000313" key="22">
    <source>
        <dbReference type="EMBL" id="MBE9117591.1"/>
    </source>
</evidence>
<dbReference type="NCBIfam" id="TIGR00229">
    <property type="entry name" value="sensory_box"/>
    <property type="match status" value="2"/>
</dbReference>
<evidence type="ECO:0000256" key="14">
    <source>
        <dbReference type="ARBA" id="ARBA00023012"/>
    </source>
</evidence>
<evidence type="ECO:0000313" key="23">
    <source>
        <dbReference type="Proteomes" id="UP000654482"/>
    </source>
</evidence>
<feature type="domain" description="PAC" evidence="21">
    <location>
        <begin position="549"/>
        <end position="601"/>
    </location>
</feature>
<keyword evidence="9" id="KW-0936">Ethylene signaling pathway</keyword>
<evidence type="ECO:0000256" key="9">
    <source>
        <dbReference type="ARBA" id="ARBA00022745"/>
    </source>
</evidence>
<dbReference type="Pfam" id="PF25487">
    <property type="entry name" value="ETR1_N"/>
    <property type="match status" value="1"/>
</dbReference>
<comment type="similarity">
    <text evidence="4">Belongs to the ethylene receptor family.</text>
</comment>
<dbReference type="PANTHER" id="PTHR43304:SF1">
    <property type="entry name" value="PAC DOMAIN-CONTAINING PROTEIN"/>
    <property type="match status" value="1"/>
</dbReference>
<keyword evidence="6" id="KW-0597">Phosphoprotein</keyword>
<dbReference type="InterPro" id="IPR029016">
    <property type="entry name" value="GAF-like_dom_sf"/>
</dbReference>
<evidence type="ECO:0000256" key="12">
    <source>
        <dbReference type="ARBA" id="ARBA00022989"/>
    </source>
</evidence>
<keyword evidence="17" id="KW-0175">Coiled coil</keyword>
<dbReference type="PROSITE" id="PS50109">
    <property type="entry name" value="HIS_KIN"/>
    <property type="match status" value="1"/>
</dbReference>
<evidence type="ECO:0000256" key="17">
    <source>
        <dbReference type="SAM" id="Coils"/>
    </source>
</evidence>
<comment type="caution">
    <text evidence="22">The sequence shown here is derived from an EMBL/GenBank/DDBJ whole genome shotgun (WGS) entry which is preliminary data.</text>
</comment>
<feature type="transmembrane region" description="Helical" evidence="18">
    <location>
        <begin position="32"/>
        <end position="53"/>
    </location>
</feature>
<dbReference type="Gene3D" id="1.10.287.130">
    <property type="match status" value="1"/>
</dbReference>
<organism evidence="22 23">
    <name type="scientific">Lusitaniella coriacea LEGE 07157</name>
    <dbReference type="NCBI Taxonomy" id="945747"/>
    <lineage>
        <taxon>Bacteria</taxon>
        <taxon>Bacillati</taxon>
        <taxon>Cyanobacteriota</taxon>
        <taxon>Cyanophyceae</taxon>
        <taxon>Spirulinales</taxon>
        <taxon>Lusitaniellaceae</taxon>
        <taxon>Lusitaniella</taxon>
    </lineage>
</organism>
<comment type="catalytic activity">
    <reaction evidence="1">
        <text>ATP + protein L-histidine = ADP + protein N-phospho-L-histidine.</text>
        <dbReference type="EC" id="2.7.13.3"/>
    </reaction>
</comment>
<keyword evidence="13" id="KW-0186">Copper</keyword>
<dbReference type="InterPro" id="IPR058544">
    <property type="entry name" value="ETR1_N"/>
</dbReference>
<dbReference type="InterPro" id="IPR005467">
    <property type="entry name" value="His_kinase_dom"/>
</dbReference>
<evidence type="ECO:0000259" key="19">
    <source>
        <dbReference type="PROSITE" id="PS50109"/>
    </source>
</evidence>
<evidence type="ECO:0000259" key="20">
    <source>
        <dbReference type="PROSITE" id="PS50112"/>
    </source>
</evidence>
<dbReference type="SUPFAM" id="SSF55785">
    <property type="entry name" value="PYP-like sensor domain (PAS domain)"/>
    <property type="match status" value="2"/>
</dbReference>
<keyword evidence="7" id="KW-0808">Transferase</keyword>
<dbReference type="FunFam" id="3.30.450.20:FF:000099">
    <property type="entry name" value="Sensory box sensor histidine kinase"/>
    <property type="match status" value="1"/>
</dbReference>
<dbReference type="SMART" id="SM00091">
    <property type="entry name" value="PAS"/>
    <property type="match status" value="2"/>
</dbReference>
<dbReference type="EC" id="2.7.13.3" evidence="5"/>
<feature type="domain" description="PAS" evidence="20">
    <location>
        <begin position="476"/>
        <end position="546"/>
    </location>
</feature>
<dbReference type="CDD" id="cd00082">
    <property type="entry name" value="HisKA"/>
    <property type="match status" value="1"/>
</dbReference>
<protein>
    <recommendedName>
        <fullName evidence="5">histidine kinase</fullName>
        <ecNumber evidence="5">2.7.13.3</ecNumber>
    </recommendedName>
</protein>
<evidence type="ECO:0000256" key="10">
    <source>
        <dbReference type="ARBA" id="ARBA00022777"/>
    </source>
</evidence>
<dbReference type="PROSITE" id="PS50113">
    <property type="entry name" value="PAC"/>
    <property type="match status" value="2"/>
</dbReference>
<dbReference type="Gene3D" id="3.30.565.10">
    <property type="entry name" value="Histidine kinase-like ATPase, C-terminal domain"/>
    <property type="match status" value="1"/>
</dbReference>
<dbReference type="InterPro" id="IPR003018">
    <property type="entry name" value="GAF"/>
</dbReference>
<dbReference type="Pfam" id="PF02518">
    <property type="entry name" value="HATPase_c"/>
    <property type="match status" value="1"/>
</dbReference>
<keyword evidence="11" id="KW-0256">Endoplasmic reticulum</keyword>
<dbReference type="SUPFAM" id="SSF47384">
    <property type="entry name" value="Homodimeric domain of signal transducing histidine kinase"/>
    <property type="match status" value="1"/>
</dbReference>
<evidence type="ECO:0000259" key="21">
    <source>
        <dbReference type="PROSITE" id="PS50113"/>
    </source>
</evidence>
<proteinExistence type="inferred from homology"/>
<dbReference type="PANTHER" id="PTHR43304">
    <property type="entry name" value="PHYTOCHROME-LIKE PROTEIN CPH1"/>
    <property type="match status" value="1"/>
</dbReference>
<dbReference type="SMART" id="SM00388">
    <property type="entry name" value="HisKA"/>
    <property type="match status" value="1"/>
</dbReference>
<dbReference type="SMART" id="SM00065">
    <property type="entry name" value="GAF"/>
    <property type="match status" value="1"/>
</dbReference>
<keyword evidence="12 18" id="KW-1133">Transmembrane helix</keyword>
<reference evidence="22" key="1">
    <citation type="submission" date="2020-10" db="EMBL/GenBank/DDBJ databases">
        <authorList>
            <person name="Castelo-Branco R."/>
            <person name="Eusebio N."/>
            <person name="Adriana R."/>
            <person name="Vieira A."/>
            <person name="Brugerolle De Fraissinette N."/>
            <person name="Rezende De Castro R."/>
            <person name="Schneider M.P."/>
            <person name="Vasconcelos V."/>
            <person name="Leao P.N."/>
        </authorList>
    </citation>
    <scope>NUCLEOTIDE SEQUENCE</scope>
    <source>
        <strain evidence="22">LEGE 07157</strain>
    </source>
</reference>
<dbReference type="InterPro" id="IPR000014">
    <property type="entry name" value="PAS"/>
</dbReference>
<dbReference type="Pfam" id="PF01590">
    <property type="entry name" value="GAF"/>
    <property type="match status" value="1"/>
</dbReference>
<evidence type="ECO:0000256" key="7">
    <source>
        <dbReference type="ARBA" id="ARBA00022679"/>
    </source>
</evidence>
<dbReference type="InterPro" id="IPR003661">
    <property type="entry name" value="HisK_dim/P_dom"/>
</dbReference>
<evidence type="ECO:0000256" key="13">
    <source>
        <dbReference type="ARBA" id="ARBA00023008"/>
    </source>
</evidence>
<dbReference type="InterPro" id="IPR013655">
    <property type="entry name" value="PAS_fold_3"/>
</dbReference>
<keyword evidence="14" id="KW-0902">Two-component regulatory system</keyword>
<accession>A0A8J7DY50</accession>
<name>A0A8J7DY50_9CYAN</name>
<dbReference type="SUPFAM" id="SSF55874">
    <property type="entry name" value="ATPase domain of HSP90 chaperone/DNA topoisomerase II/histidine kinase"/>
    <property type="match status" value="1"/>
</dbReference>
<evidence type="ECO:0000256" key="18">
    <source>
        <dbReference type="SAM" id="Phobius"/>
    </source>
</evidence>
<comment type="subcellular location">
    <subcellularLocation>
        <location evidence="3">Endoplasmic reticulum membrane</location>
        <topology evidence="3">Multi-pass membrane protein</topology>
    </subcellularLocation>
</comment>
<dbReference type="Gene3D" id="3.30.450.40">
    <property type="match status" value="1"/>
</dbReference>
<dbReference type="Gene3D" id="3.30.450.20">
    <property type="entry name" value="PAS domain"/>
    <property type="match status" value="2"/>
</dbReference>
<dbReference type="AlphaFoldDB" id="A0A8J7DY50"/>
<dbReference type="SUPFAM" id="SSF55781">
    <property type="entry name" value="GAF domain-like"/>
    <property type="match status" value="1"/>
</dbReference>
<dbReference type="InterPro" id="IPR001610">
    <property type="entry name" value="PAC"/>
</dbReference>
<feature type="domain" description="PAC" evidence="21">
    <location>
        <begin position="422"/>
        <end position="475"/>
    </location>
</feature>
<dbReference type="SMART" id="SM00086">
    <property type="entry name" value="PAC"/>
    <property type="match status" value="2"/>
</dbReference>
<dbReference type="Pfam" id="PF08447">
    <property type="entry name" value="PAS_3"/>
    <property type="match status" value="2"/>
</dbReference>
<feature type="coiled-coil region" evidence="17">
    <location>
        <begin position="125"/>
        <end position="152"/>
    </location>
</feature>
<dbReference type="InterPro" id="IPR052162">
    <property type="entry name" value="Sensor_kinase/Photoreceptor"/>
</dbReference>
<comment type="cofactor">
    <cofactor evidence="2">
        <name>Cu cation</name>
        <dbReference type="ChEBI" id="CHEBI:23378"/>
    </cofactor>
</comment>
<evidence type="ECO:0000256" key="15">
    <source>
        <dbReference type="ARBA" id="ARBA00023136"/>
    </source>
</evidence>
<evidence type="ECO:0000256" key="3">
    <source>
        <dbReference type="ARBA" id="ARBA00004477"/>
    </source>
</evidence>
<dbReference type="PRINTS" id="PR00344">
    <property type="entry name" value="BCTRLSENSOR"/>
</dbReference>
<keyword evidence="8 18" id="KW-0812">Transmembrane</keyword>
<dbReference type="InterPro" id="IPR036890">
    <property type="entry name" value="HATPase_C_sf"/>
</dbReference>
<dbReference type="Proteomes" id="UP000654482">
    <property type="component" value="Unassembled WGS sequence"/>
</dbReference>
<dbReference type="Pfam" id="PF00512">
    <property type="entry name" value="HisKA"/>
    <property type="match status" value="1"/>
</dbReference>
<evidence type="ECO:0000256" key="5">
    <source>
        <dbReference type="ARBA" id="ARBA00012438"/>
    </source>
</evidence>
<dbReference type="InterPro" id="IPR035965">
    <property type="entry name" value="PAS-like_dom_sf"/>
</dbReference>
<dbReference type="InterPro" id="IPR003594">
    <property type="entry name" value="HATPase_dom"/>
</dbReference>
<evidence type="ECO:0000256" key="4">
    <source>
        <dbReference type="ARBA" id="ARBA00009842"/>
    </source>
</evidence>
<dbReference type="SMART" id="SM00387">
    <property type="entry name" value="HATPase_c"/>
    <property type="match status" value="1"/>
</dbReference>
<keyword evidence="15 18" id="KW-0472">Membrane</keyword>
<evidence type="ECO:0000256" key="1">
    <source>
        <dbReference type="ARBA" id="ARBA00000085"/>
    </source>
</evidence>
<sequence>MLEFIRDLFFSHSYMPHGQCYLWQSELIRLHVFSDGLIALAYYSIPLLLLYFVRNRTNIPFKNVFILFSLFILSCGTTHLMAIWTLWHPAYWLSGFIKAGTALVSGYTAIAIVPILPRALAIPSAGELEAANQNLEREILERKQAEANLEYQLQFDRAISKISTRFINLKLENITEGINQALQEIAEFIQADTSYIFQLSDDRATFTMTHEWVAPGQTPRIEQAKNVPYKAFPWSTSKLLNGEILHVPSIANLPEAIIDCRSWQPFNLKSLICVPMAFRDRVLGWVGFACCDKEQVWSPSSTQLLKMFAEILTNTLQRQETEEALRRLNEELESRVEERTAALKESEERLQLALEASQEGIWDWNIATGEVYLSREWLEMLDYEVGELPESFSTWEKLIHPEDKPWVMKQLDAYLKDFSVPYNFDYRMRNKAGEWQWIGNYGKVVARDERGQPLRMTGTHKDIRDRKQVEEALRESEERFRSMANSAPVLIWMSGTDAKCSFFNQIWLDFTGRTLKQEVGKGWTESVHPEDLQYCLDTYLAAFEARKSFEIEYRIRRVDGAYRWVLNSGIPRFTPQGNFTGYIGSCIDISDRRDAEQQLLQVNAELRQSNQELEQFAYVASHDLREPLRMVTSFTKLLSQRYSGRLDAEADRIIHFAVDGAIRMQALIDDLLTYSRLGRKVNLQIIDCDKVLDSVLANLKILLEEVNHAIARSPLPTLQGDRGKLVQLFQNLLSNAIKYHSERPLKINIGVREQKNSWLFWISDNGMGIAPQYQKQIFLIFQRLHTKEEYPGTGIGLAICQKIVEGHGGKIWVESQFGEGSTFYFTLPRYAQD</sequence>
<dbReference type="InterPro" id="IPR004358">
    <property type="entry name" value="Sig_transdc_His_kin-like_C"/>
</dbReference>
<feature type="coiled-coil region" evidence="17">
    <location>
        <begin position="311"/>
        <end position="349"/>
    </location>
</feature>
<dbReference type="InterPro" id="IPR000700">
    <property type="entry name" value="PAS-assoc_C"/>
</dbReference>
<dbReference type="CDD" id="cd00130">
    <property type="entry name" value="PAS"/>
    <property type="match status" value="2"/>
</dbReference>
<evidence type="ECO:0000256" key="6">
    <source>
        <dbReference type="ARBA" id="ARBA00022553"/>
    </source>
</evidence>
<dbReference type="FunFam" id="3.30.565.10:FF:000006">
    <property type="entry name" value="Sensor histidine kinase WalK"/>
    <property type="match status" value="1"/>
</dbReference>
<evidence type="ECO:0000256" key="11">
    <source>
        <dbReference type="ARBA" id="ARBA00022824"/>
    </source>
</evidence>
<dbReference type="GO" id="GO:0000155">
    <property type="term" value="F:phosphorelay sensor kinase activity"/>
    <property type="evidence" value="ECO:0007669"/>
    <property type="project" value="InterPro"/>
</dbReference>
<gene>
    <name evidence="22" type="ORF">IQ249_16965</name>
</gene>
<evidence type="ECO:0000256" key="8">
    <source>
        <dbReference type="ARBA" id="ARBA00022692"/>
    </source>
</evidence>
<feature type="domain" description="Histidine kinase" evidence="19">
    <location>
        <begin position="619"/>
        <end position="831"/>
    </location>
</feature>
<evidence type="ECO:0000256" key="2">
    <source>
        <dbReference type="ARBA" id="ARBA00001935"/>
    </source>
</evidence>
<dbReference type="PROSITE" id="PS50112">
    <property type="entry name" value="PAS"/>
    <property type="match status" value="2"/>
</dbReference>
<feature type="domain" description="PAS" evidence="20">
    <location>
        <begin position="346"/>
        <end position="418"/>
    </location>
</feature>
<dbReference type="EMBL" id="JADEWZ010000027">
    <property type="protein sequence ID" value="MBE9117591.1"/>
    <property type="molecule type" value="Genomic_DNA"/>
</dbReference>
<keyword evidence="23" id="KW-1185">Reference proteome</keyword>
<dbReference type="RefSeq" id="WP_194030680.1">
    <property type="nucleotide sequence ID" value="NZ_JADEWZ010000027.1"/>
</dbReference>